<gene>
    <name evidence="1" type="ordered locus">BCE33L1662</name>
</gene>
<organism evidence="1 2">
    <name type="scientific">Bacillus cereus (strain ZK / E33L)</name>
    <dbReference type="NCBI Taxonomy" id="288681"/>
    <lineage>
        <taxon>Bacteria</taxon>
        <taxon>Bacillati</taxon>
        <taxon>Bacillota</taxon>
        <taxon>Bacilli</taxon>
        <taxon>Bacillales</taxon>
        <taxon>Bacillaceae</taxon>
        <taxon>Bacillus</taxon>
        <taxon>Bacillus cereus group</taxon>
    </lineage>
</organism>
<dbReference type="KEGG" id="bcz:BCE33L1662"/>
<evidence type="ECO:0000313" key="1">
    <source>
        <dbReference type="EMBL" id="AAU18592.1"/>
    </source>
</evidence>
<reference evidence="2" key="1">
    <citation type="journal article" date="2006" name="J. Bacteriol.">
        <title>Pathogenomic sequence analysis of Bacillus cereus and Bacillus thuringiensis isolates closely related to Bacillus anthracis.</title>
        <authorList>
            <person name="Han C.S."/>
            <person name="Xie G."/>
            <person name="Challacombe J.F."/>
            <person name="Altherr M.R."/>
            <person name="Bhotika S.S."/>
            <person name="Brown N."/>
            <person name="Bruce D."/>
            <person name="Campbell C.S."/>
            <person name="Campbell M.L."/>
            <person name="Chen J."/>
            <person name="Chertkov O."/>
            <person name="Cleland C."/>
            <person name="Dimitrijevic M."/>
            <person name="Doggett N.A."/>
            <person name="Fawcett J.J."/>
            <person name="Glavina T."/>
            <person name="Goodwin L.A."/>
            <person name="Green L.D."/>
            <person name="Hill K.K."/>
            <person name="Hitchcock P."/>
            <person name="Jackson P.J."/>
            <person name="Keim P."/>
            <person name="Kewalramani A.R."/>
            <person name="Longmire J."/>
            <person name="Lucas S."/>
            <person name="Malfatti S."/>
            <person name="McMurry K."/>
            <person name="Meincke L.J."/>
            <person name="Misra M."/>
            <person name="Moseman B.L."/>
            <person name="Mundt M."/>
            <person name="Munk A.C."/>
            <person name="Okinaka R.T."/>
            <person name="Parson-Quintana B."/>
            <person name="Reilly L.P."/>
            <person name="Richardson P."/>
            <person name="Robinson D.L."/>
            <person name="Rubin E."/>
            <person name="Saunders E."/>
            <person name="Tapia R."/>
            <person name="Tesmer J.G."/>
            <person name="Thayer N."/>
            <person name="Thompson L.S."/>
            <person name="Tice H."/>
            <person name="Ticknor L.O."/>
            <person name="Wills P.L."/>
            <person name="Brettin T.S."/>
            <person name="Gilna P."/>
        </authorList>
    </citation>
    <scope>NUCLEOTIDE SEQUENCE [LARGE SCALE GENOMIC DNA]</scope>
    <source>
        <strain evidence="2">ZK / E33L</strain>
    </source>
</reference>
<dbReference type="Proteomes" id="UP000002612">
    <property type="component" value="Chromosome"/>
</dbReference>
<protein>
    <submittedName>
        <fullName evidence="1">Uncharacterized protein</fullName>
    </submittedName>
</protein>
<sequence>MMRTTAVNVQSAISFFTLLFFLVISFPPSIAIKHSQDFLCLIVHFIKANESLHILIIRPPIIPIVIEITNICTKLRVVVYVM</sequence>
<dbReference type="EMBL" id="CP000001">
    <property type="protein sequence ID" value="AAU18592.1"/>
    <property type="molecule type" value="Genomic_DNA"/>
</dbReference>
<name>Q63CW0_BACCZ</name>
<proteinExistence type="predicted"/>
<dbReference type="AlphaFoldDB" id="Q63CW0"/>
<accession>Q63CW0</accession>
<evidence type="ECO:0000313" key="2">
    <source>
        <dbReference type="Proteomes" id="UP000002612"/>
    </source>
</evidence>